<dbReference type="Proteomes" id="UP000294593">
    <property type="component" value="Unassembled WGS sequence"/>
</dbReference>
<organism evidence="11 12">
    <name type="scientific">Aquabacterium commune</name>
    <dbReference type="NCBI Taxonomy" id="70586"/>
    <lineage>
        <taxon>Bacteria</taxon>
        <taxon>Pseudomonadati</taxon>
        <taxon>Pseudomonadota</taxon>
        <taxon>Betaproteobacteria</taxon>
        <taxon>Burkholderiales</taxon>
        <taxon>Aquabacterium</taxon>
    </lineage>
</organism>
<gene>
    <name evidence="11" type="ORF">EV672_103395</name>
</gene>
<keyword evidence="6" id="KW-0742">SOS response</keyword>
<evidence type="ECO:0000313" key="11">
    <source>
        <dbReference type="EMBL" id="TDP84821.1"/>
    </source>
</evidence>
<dbReference type="InterPro" id="IPR047296">
    <property type="entry name" value="GIY-YIG_UvrC_Cho"/>
</dbReference>
<protein>
    <recommendedName>
        <fullName evidence="7">Excinuclease cho</fullName>
    </recommendedName>
    <alternativeName>
        <fullName evidence="9">Endonuclease cho</fullName>
    </alternativeName>
    <alternativeName>
        <fullName evidence="8">UvrC homolog protein</fullName>
    </alternativeName>
</protein>
<evidence type="ECO:0000259" key="10">
    <source>
        <dbReference type="PROSITE" id="PS50164"/>
    </source>
</evidence>
<proteinExistence type="predicted"/>
<dbReference type="InterPro" id="IPR035901">
    <property type="entry name" value="GIY-YIG_endonuc_sf"/>
</dbReference>
<sequence>MADLPAAPGVYTFHGATGGLPLYIGKSVNIRARVMSHFNTPDEAAMLRQTVRVSCERTAGEIGALLLESARIKAEHPLFNQRLRRSRQLWSLRFAAERPDIVPAREADVSAAADAGPLYGLFGSPRAAQEHLRQLADAHGLCCGLLGLERLAPGRPCFRHQIRRCLGACCGAEPAQAHHARLMEALQAHRVAIWPHEGAVAVVERDGERQDIHVVRNWCHLGTVTTLAAARKLRHVSATFDADGYHILSKALLTGAAETVAL</sequence>
<dbReference type="AlphaFoldDB" id="A0A4R6RER5"/>
<dbReference type="GO" id="GO:0016787">
    <property type="term" value="F:hydrolase activity"/>
    <property type="evidence" value="ECO:0007669"/>
    <property type="project" value="UniProtKB-KW"/>
</dbReference>
<reference evidence="11 12" key="1">
    <citation type="submission" date="2019-03" db="EMBL/GenBank/DDBJ databases">
        <title>Genomic Encyclopedia of Type Strains, Phase IV (KMG-IV): sequencing the most valuable type-strain genomes for metagenomic binning, comparative biology and taxonomic classification.</title>
        <authorList>
            <person name="Goeker M."/>
        </authorList>
    </citation>
    <scope>NUCLEOTIDE SEQUENCE [LARGE SCALE GENOMIC DNA]</scope>
    <source>
        <strain evidence="11 12">DSM 11901</strain>
    </source>
</reference>
<dbReference type="GO" id="GO:0009380">
    <property type="term" value="C:excinuclease repair complex"/>
    <property type="evidence" value="ECO:0007669"/>
    <property type="project" value="TreeGrafter"/>
</dbReference>
<dbReference type="GO" id="GO:0009432">
    <property type="term" value="P:SOS response"/>
    <property type="evidence" value="ECO:0007669"/>
    <property type="project" value="UniProtKB-KW"/>
</dbReference>
<dbReference type="Gene3D" id="3.40.1440.10">
    <property type="entry name" value="GIY-YIG endonuclease"/>
    <property type="match status" value="1"/>
</dbReference>
<comment type="caution">
    <text evidence="11">The sequence shown here is derived from an EMBL/GenBank/DDBJ whole genome shotgun (WGS) entry which is preliminary data.</text>
</comment>
<keyword evidence="3" id="KW-0378">Hydrolase</keyword>
<keyword evidence="1" id="KW-0227">DNA damage</keyword>
<dbReference type="GO" id="GO:0006289">
    <property type="term" value="P:nucleotide-excision repair"/>
    <property type="evidence" value="ECO:0007669"/>
    <property type="project" value="InterPro"/>
</dbReference>
<evidence type="ECO:0000256" key="3">
    <source>
        <dbReference type="ARBA" id="ARBA00022801"/>
    </source>
</evidence>
<keyword evidence="4" id="KW-0267">Excision nuclease</keyword>
<evidence type="ECO:0000256" key="2">
    <source>
        <dbReference type="ARBA" id="ARBA00022769"/>
    </source>
</evidence>
<name>A0A4R6RER5_9BURK</name>
<dbReference type="PROSITE" id="PS50164">
    <property type="entry name" value="GIY_YIG"/>
    <property type="match status" value="1"/>
</dbReference>
<dbReference type="PANTHER" id="PTHR30562:SF10">
    <property type="entry name" value="EXCINUCLEASE CHO"/>
    <property type="match status" value="1"/>
</dbReference>
<dbReference type="InterPro" id="IPR050066">
    <property type="entry name" value="UvrABC_protein_C"/>
</dbReference>
<keyword evidence="5" id="KW-0234">DNA repair</keyword>
<dbReference type="PANTHER" id="PTHR30562">
    <property type="entry name" value="UVRC/OXIDOREDUCTASE"/>
    <property type="match status" value="1"/>
</dbReference>
<evidence type="ECO:0000256" key="4">
    <source>
        <dbReference type="ARBA" id="ARBA00022881"/>
    </source>
</evidence>
<evidence type="ECO:0000256" key="9">
    <source>
        <dbReference type="ARBA" id="ARBA00042732"/>
    </source>
</evidence>
<evidence type="ECO:0000256" key="5">
    <source>
        <dbReference type="ARBA" id="ARBA00023204"/>
    </source>
</evidence>
<evidence type="ECO:0000256" key="1">
    <source>
        <dbReference type="ARBA" id="ARBA00022763"/>
    </source>
</evidence>
<dbReference type="SUPFAM" id="SSF82771">
    <property type="entry name" value="GIY-YIG endonuclease"/>
    <property type="match status" value="1"/>
</dbReference>
<evidence type="ECO:0000256" key="8">
    <source>
        <dbReference type="ARBA" id="ARBA00042138"/>
    </source>
</evidence>
<evidence type="ECO:0000256" key="7">
    <source>
        <dbReference type="ARBA" id="ARBA00040756"/>
    </source>
</evidence>
<feature type="domain" description="GIY-YIG" evidence="10">
    <location>
        <begin position="6"/>
        <end position="81"/>
    </location>
</feature>
<evidence type="ECO:0000313" key="12">
    <source>
        <dbReference type="Proteomes" id="UP000294593"/>
    </source>
</evidence>
<evidence type="ECO:0000256" key="6">
    <source>
        <dbReference type="ARBA" id="ARBA00023236"/>
    </source>
</evidence>
<keyword evidence="2" id="KW-0228">DNA excision</keyword>
<accession>A0A4R6RER5</accession>
<dbReference type="SMART" id="SM00465">
    <property type="entry name" value="GIYc"/>
    <property type="match status" value="1"/>
</dbReference>
<keyword evidence="12" id="KW-1185">Reference proteome</keyword>
<dbReference type="GO" id="GO:0004518">
    <property type="term" value="F:nuclease activity"/>
    <property type="evidence" value="ECO:0007669"/>
    <property type="project" value="UniProtKB-KW"/>
</dbReference>
<dbReference type="CDD" id="cd10434">
    <property type="entry name" value="GIY-YIG_UvrC_Cho"/>
    <property type="match status" value="1"/>
</dbReference>
<dbReference type="InterPro" id="IPR000305">
    <property type="entry name" value="GIY-YIG_endonuc"/>
</dbReference>
<dbReference type="EMBL" id="SNXW01000003">
    <property type="protein sequence ID" value="TDP84821.1"/>
    <property type="molecule type" value="Genomic_DNA"/>
</dbReference>